<keyword evidence="1" id="KW-1133">Transmembrane helix</keyword>
<sequence>MRLHTYRDQSRARHFDLISGGDHSRSIDLVLAIASGMLVVGAACALLVPFTSTVAGLSQWVH</sequence>
<dbReference type="EMBL" id="LT629750">
    <property type="protein sequence ID" value="SDT51832.1"/>
    <property type="molecule type" value="Genomic_DNA"/>
</dbReference>
<name>A0A1H2B197_9BRAD</name>
<evidence type="ECO:0000313" key="3">
    <source>
        <dbReference type="Proteomes" id="UP000243904"/>
    </source>
</evidence>
<keyword evidence="1" id="KW-0812">Transmembrane</keyword>
<proteinExistence type="predicted"/>
<feature type="transmembrane region" description="Helical" evidence="1">
    <location>
        <begin position="29"/>
        <end position="50"/>
    </location>
</feature>
<evidence type="ECO:0000256" key="1">
    <source>
        <dbReference type="SAM" id="Phobius"/>
    </source>
</evidence>
<dbReference type="Proteomes" id="UP000243904">
    <property type="component" value="Chromosome I"/>
</dbReference>
<keyword evidence="3" id="KW-1185">Reference proteome</keyword>
<keyword evidence="1" id="KW-0472">Membrane</keyword>
<reference evidence="3" key="1">
    <citation type="submission" date="2016-10" db="EMBL/GenBank/DDBJ databases">
        <authorList>
            <person name="Varghese N."/>
            <person name="Submissions S."/>
        </authorList>
    </citation>
    <scope>NUCLEOTIDE SEQUENCE [LARGE SCALE GENOMIC DNA]</scope>
    <source>
        <strain evidence="3">GAS369</strain>
    </source>
</reference>
<dbReference type="RefSeq" id="WP_100386304.1">
    <property type="nucleotide sequence ID" value="NZ_LT629750.1"/>
</dbReference>
<evidence type="ECO:0000313" key="2">
    <source>
        <dbReference type="EMBL" id="SDT51832.1"/>
    </source>
</evidence>
<organism evidence="2 3">
    <name type="scientific">Bradyrhizobium canariense</name>
    <dbReference type="NCBI Taxonomy" id="255045"/>
    <lineage>
        <taxon>Bacteria</taxon>
        <taxon>Pseudomonadati</taxon>
        <taxon>Pseudomonadota</taxon>
        <taxon>Alphaproteobacteria</taxon>
        <taxon>Hyphomicrobiales</taxon>
        <taxon>Nitrobacteraceae</taxon>
        <taxon>Bradyrhizobium</taxon>
    </lineage>
</organism>
<gene>
    <name evidence="2" type="ORF">SAMN05444158_6678</name>
</gene>
<protein>
    <submittedName>
        <fullName evidence="2">Uncharacterized protein</fullName>
    </submittedName>
</protein>
<accession>A0A1H2B197</accession>
<dbReference type="AlphaFoldDB" id="A0A1H2B197"/>